<dbReference type="EMBL" id="JAMKOV010000009">
    <property type="protein sequence ID" value="KAI8038061.1"/>
    <property type="molecule type" value="Genomic_DNA"/>
</dbReference>
<dbReference type="InterPro" id="IPR036691">
    <property type="entry name" value="Endo/exonu/phosph_ase_sf"/>
</dbReference>
<keyword evidence="2" id="KW-1185">Reference proteome</keyword>
<gene>
    <name evidence="1" type="ORF">M5D96_009102</name>
</gene>
<proteinExistence type="predicted"/>
<evidence type="ECO:0008006" key="3">
    <source>
        <dbReference type="Google" id="ProtNLM"/>
    </source>
</evidence>
<dbReference type="Gene3D" id="3.60.10.10">
    <property type="entry name" value="Endonuclease/exonuclease/phosphatase"/>
    <property type="match status" value="1"/>
</dbReference>
<protein>
    <recommendedName>
        <fullName evidence="3">Endonuclease/exonuclease/phosphatase domain-containing protein</fullName>
    </recommendedName>
</protein>
<dbReference type="AlphaFoldDB" id="A0A9Q0BN80"/>
<dbReference type="Proteomes" id="UP001059596">
    <property type="component" value="Unassembled WGS sequence"/>
</dbReference>
<name>A0A9Q0BN80_9MUSC</name>
<evidence type="ECO:0000313" key="1">
    <source>
        <dbReference type="EMBL" id="KAI8038061.1"/>
    </source>
</evidence>
<feature type="non-terminal residue" evidence="1">
    <location>
        <position position="236"/>
    </location>
</feature>
<sequence>MAVSRRSNWSVQSLNITSYNIRGLEGKHLDRAFLEYLGNFDIYILLETHTLPEAPATGIFEEQQPDFEFLHWKDATKVFRRGRGIVAEANGLKVLQLRLGRRELSIVPLYIHTVGWDAEFEPVRRAFKNSELSLENAIVMGDVNVRIGELKQAVEPCPCVANTNGRLANDKKRERGGRFLSFCAQNKLQILNGLTHGDSAGSYTYFSAVGNSTIDIAAVSQGLMASVVDFKVDKPE</sequence>
<reference evidence="1" key="1">
    <citation type="journal article" date="2023" name="Genome Biol. Evol.">
        <title>Long-read-based Genome Assembly of Drosophila gunungcola Reveals Fewer Chemosensory Genes in Flower-breeding Species.</title>
        <authorList>
            <person name="Negi A."/>
            <person name="Liao B.Y."/>
            <person name="Yeh S.D."/>
        </authorList>
    </citation>
    <scope>NUCLEOTIDE SEQUENCE</scope>
    <source>
        <strain evidence="1">Sukarami</strain>
    </source>
</reference>
<accession>A0A9Q0BN80</accession>
<comment type="caution">
    <text evidence="1">The sequence shown here is derived from an EMBL/GenBank/DDBJ whole genome shotgun (WGS) entry which is preliminary data.</text>
</comment>
<dbReference type="SUPFAM" id="SSF56219">
    <property type="entry name" value="DNase I-like"/>
    <property type="match status" value="1"/>
</dbReference>
<organism evidence="1 2">
    <name type="scientific">Drosophila gunungcola</name>
    <name type="common">fruit fly</name>
    <dbReference type="NCBI Taxonomy" id="103775"/>
    <lineage>
        <taxon>Eukaryota</taxon>
        <taxon>Metazoa</taxon>
        <taxon>Ecdysozoa</taxon>
        <taxon>Arthropoda</taxon>
        <taxon>Hexapoda</taxon>
        <taxon>Insecta</taxon>
        <taxon>Pterygota</taxon>
        <taxon>Neoptera</taxon>
        <taxon>Endopterygota</taxon>
        <taxon>Diptera</taxon>
        <taxon>Brachycera</taxon>
        <taxon>Muscomorpha</taxon>
        <taxon>Ephydroidea</taxon>
        <taxon>Drosophilidae</taxon>
        <taxon>Drosophila</taxon>
        <taxon>Sophophora</taxon>
    </lineage>
</organism>
<evidence type="ECO:0000313" key="2">
    <source>
        <dbReference type="Proteomes" id="UP001059596"/>
    </source>
</evidence>